<reference evidence="10 11" key="1">
    <citation type="submission" date="2020-02" db="EMBL/GenBank/DDBJ databases">
        <authorList>
            <person name="Ferguson B K."/>
        </authorList>
    </citation>
    <scope>NUCLEOTIDE SEQUENCE [LARGE SCALE GENOMIC DNA]</scope>
</reference>
<comment type="subcellular location">
    <subcellularLocation>
        <location evidence="1">Mitochondrion inner membrane</location>
        <topology evidence="1">Single-pass membrane protein</topology>
    </subcellularLocation>
</comment>
<evidence type="ECO:0000256" key="3">
    <source>
        <dbReference type="ARBA" id="ARBA00007204"/>
    </source>
</evidence>
<evidence type="ECO:0000256" key="9">
    <source>
        <dbReference type="SAM" id="Phobius"/>
    </source>
</evidence>
<dbReference type="InterPro" id="IPR051389">
    <property type="entry name" value="Cytochrome_c_oxidase_VIc"/>
</dbReference>
<evidence type="ECO:0000256" key="6">
    <source>
        <dbReference type="ARBA" id="ARBA00022989"/>
    </source>
</evidence>
<keyword evidence="7" id="KW-0496">Mitochondrion</keyword>
<keyword evidence="6 9" id="KW-1133">Transmembrane helix</keyword>
<sequence>MAGAIPKPQLKRLLEAKIKASLVGAVAVTALSGVLWYGLVMAPRKKAYADFYKTYDAEKQLKIMCDAGLMQSCGPN</sequence>
<dbReference type="Proteomes" id="UP000479190">
    <property type="component" value="Unassembled WGS sequence"/>
</dbReference>
<dbReference type="AlphaFoldDB" id="A0A6H5J9Q4"/>
<evidence type="ECO:0000256" key="4">
    <source>
        <dbReference type="ARBA" id="ARBA00022692"/>
    </source>
</evidence>
<accession>A0A6H5J9Q4</accession>
<evidence type="ECO:0000313" key="11">
    <source>
        <dbReference type="Proteomes" id="UP000479190"/>
    </source>
</evidence>
<keyword evidence="4 9" id="KW-0812">Transmembrane</keyword>
<evidence type="ECO:0000256" key="5">
    <source>
        <dbReference type="ARBA" id="ARBA00022792"/>
    </source>
</evidence>
<dbReference type="OrthoDB" id="10051322at2759"/>
<evidence type="ECO:0000256" key="2">
    <source>
        <dbReference type="ARBA" id="ARBA00004673"/>
    </source>
</evidence>
<dbReference type="InterPro" id="IPR034884">
    <property type="entry name" value="Cytochrome_c_oxidase_VIc/VIIs"/>
</dbReference>
<dbReference type="SUPFAM" id="SSF81415">
    <property type="entry name" value="Mitochondrial cytochrome c oxidase subunit VIc"/>
    <property type="match status" value="1"/>
</dbReference>
<dbReference type="PANTHER" id="PTHR48416">
    <property type="entry name" value="CYTOCHROME C OXIDASE SUBUNIT 6C"/>
    <property type="match status" value="1"/>
</dbReference>
<dbReference type="GO" id="GO:0005743">
    <property type="term" value="C:mitochondrial inner membrane"/>
    <property type="evidence" value="ECO:0007669"/>
    <property type="project" value="UniProtKB-SubCell"/>
</dbReference>
<dbReference type="Gene3D" id="4.10.93.10">
    <property type="entry name" value="Mitochondrial cytochrome c oxidase subunit VIc/VIIs"/>
    <property type="match status" value="1"/>
</dbReference>
<dbReference type="InterPro" id="IPR037169">
    <property type="entry name" value="Cytochrome_c_oxidase_VIc_sf"/>
</dbReference>
<gene>
    <name evidence="10" type="ORF">TBRA_LOCUS16858</name>
</gene>
<proteinExistence type="inferred from homology"/>
<dbReference type="PANTHER" id="PTHR48416:SF1">
    <property type="entry name" value="CYTOCHROME C OXIDASE SUBUNIT 6C"/>
    <property type="match status" value="1"/>
</dbReference>
<evidence type="ECO:0000256" key="8">
    <source>
        <dbReference type="ARBA" id="ARBA00023136"/>
    </source>
</evidence>
<evidence type="ECO:0000313" key="10">
    <source>
        <dbReference type="EMBL" id="CAB0045330.1"/>
    </source>
</evidence>
<organism evidence="10 11">
    <name type="scientific">Trichogramma brassicae</name>
    <dbReference type="NCBI Taxonomy" id="86971"/>
    <lineage>
        <taxon>Eukaryota</taxon>
        <taxon>Metazoa</taxon>
        <taxon>Ecdysozoa</taxon>
        <taxon>Arthropoda</taxon>
        <taxon>Hexapoda</taxon>
        <taxon>Insecta</taxon>
        <taxon>Pterygota</taxon>
        <taxon>Neoptera</taxon>
        <taxon>Endopterygota</taxon>
        <taxon>Hymenoptera</taxon>
        <taxon>Apocrita</taxon>
        <taxon>Proctotrupomorpha</taxon>
        <taxon>Chalcidoidea</taxon>
        <taxon>Trichogrammatidae</taxon>
        <taxon>Trichogramma</taxon>
    </lineage>
</organism>
<keyword evidence="5" id="KW-0999">Mitochondrion inner membrane</keyword>
<dbReference type="Pfam" id="PF02937">
    <property type="entry name" value="COX6C"/>
    <property type="match status" value="1"/>
</dbReference>
<evidence type="ECO:0000256" key="1">
    <source>
        <dbReference type="ARBA" id="ARBA00004434"/>
    </source>
</evidence>
<keyword evidence="8 9" id="KW-0472">Membrane</keyword>
<keyword evidence="11" id="KW-1185">Reference proteome</keyword>
<feature type="transmembrane region" description="Helical" evidence="9">
    <location>
        <begin position="20"/>
        <end position="39"/>
    </location>
</feature>
<name>A0A6H5J9Q4_9HYME</name>
<protein>
    <submittedName>
        <fullName evidence="10">Uncharacterized protein</fullName>
    </submittedName>
</protein>
<evidence type="ECO:0000256" key="7">
    <source>
        <dbReference type="ARBA" id="ARBA00023128"/>
    </source>
</evidence>
<dbReference type="EMBL" id="CADCXV010001560">
    <property type="protein sequence ID" value="CAB0045330.1"/>
    <property type="molecule type" value="Genomic_DNA"/>
</dbReference>
<comment type="pathway">
    <text evidence="2">Energy metabolism; oxidative phosphorylation.</text>
</comment>
<comment type="similarity">
    <text evidence="3">Belongs to the cytochrome c oxidase subunit 6c family.</text>
</comment>